<reference evidence="2" key="1">
    <citation type="submission" date="2016-10" db="EMBL/GenBank/DDBJ databases">
        <authorList>
            <person name="Varghese N."/>
            <person name="Submissions S."/>
        </authorList>
    </citation>
    <scope>NUCLEOTIDE SEQUENCE [LARGE SCALE GENOMIC DNA]</scope>
    <source>
        <strain evidence="2">SUR2</strain>
    </source>
</reference>
<dbReference type="AlphaFoldDB" id="A0A1K2IGN9"/>
<gene>
    <name evidence="1" type="ORF">SAMN05216324_102430</name>
</gene>
<name>A0A1K2IGN9_9FLAO</name>
<sequence length="40" mass="4611">MNNFSENKITIKNKTPLLKAKMKTPITYYGGKQNLVKKLL</sequence>
<proteinExistence type="predicted"/>
<protein>
    <submittedName>
        <fullName evidence="1">Uncharacterized protein</fullName>
    </submittedName>
</protein>
<organism evidence="1 2">
    <name type="scientific">Chryseobacterium limigenitum</name>
    <dbReference type="NCBI Taxonomy" id="1612149"/>
    <lineage>
        <taxon>Bacteria</taxon>
        <taxon>Pseudomonadati</taxon>
        <taxon>Bacteroidota</taxon>
        <taxon>Flavobacteriia</taxon>
        <taxon>Flavobacteriales</taxon>
        <taxon>Weeksellaceae</taxon>
        <taxon>Chryseobacterium group</taxon>
        <taxon>Chryseobacterium</taxon>
    </lineage>
</organism>
<dbReference type="Proteomes" id="UP000182034">
    <property type="component" value="Unassembled WGS sequence"/>
</dbReference>
<evidence type="ECO:0000313" key="2">
    <source>
        <dbReference type="Proteomes" id="UP000182034"/>
    </source>
</evidence>
<accession>A0A1K2IGN9</accession>
<evidence type="ECO:0000313" key="1">
    <source>
        <dbReference type="EMBL" id="SFZ91604.1"/>
    </source>
</evidence>
<dbReference type="EMBL" id="FPKW01000002">
    <property type="protein sequence ID" value="SFZ91604.1"/>
    <property type="molecule type" value="Genomic_DNA"/>
</dbReference>
<keyword evidence="2" id="KW-1185">Reference proteome</keyword>